<feature type="domain" description="DUF202" evidence="6">
    <location>
        <begin position="9"/>
        <end position="73"/>
    </location>
</feature>
<keyword evidence="4 5" id="KW-0472">Membrane</keyword>
<keyword evidence="3 5" id="KW-1133">Transmembrane helix</keyword>
<comment type="subcellular location">
    <subcellularLocation>
        <location evidence="1">Endomembrane system</location>
        <topology evidence="1">Multi-pass membrane protein</topology>
    </subcellularLocation>
</comment>
<evidence type="ECO:0000256" key="3">
    <source>
        <dbReference type="ARBA" id="ARBA00022989"/>
    </source>
</evidence>
<sequence>MVNDQVWDAGLQPERTALAWQRTALASIVTALGTIRLALHHSSIAAVVIASLALALGAATIIGLRVRYRRSIRRLASGRPIGLLGPALLTSASIAALGCAAIVLLLR</sequence>
<proteinExistence type="predicted"/>
<evidence type="ECO:0000256" key="5">
    <source>
        <dbReference type="SAM" id="Phobius"/>
    </source>
</evidence>
<comment type="caution">
    <text evidence="7">The sequence shown here is derived from an EMBL/GenBank/DDBJ whole genome shotgun (WGS) entry which is preliminary data.</text>
</comment>
<evidence type="ECO:0000313" key="8">
    <source>
        <dbReference type="Proteomes" id="UP000321328"/>
    </source>
</evidence>
<evidence type="ECO:0000313" key="7">
    <source>
        <dbReference type="EMBL" id="GEL20909.1"/>
    </source>
</evidence>
<keyword evidence="2 5" id="KW-0812">Transmembrane</keyword>
<dbReference type="STRING" id="1123024.GCA_000423625_04364"/>
<evidence type="ECO:0000259" key="6">
    <source>
        <dbReference type="Pfam" id="PF02656"/>
    </source>
</evidence>
<dbReference type="EMBL" id="BJVI01000110">
    <property type="protein sequence ID" value="GEL20909.1"/>
    <property type="molecule type" value="Genomic_DNA"/>
</dbReference>
<dbReference type="Proteomes" id="UP000321328">
    <property type="component" value="Unassembled WGS sequence"/>
</dbReference>
<organism evidence="7 8">
    <name type="scientific">Pseudonocardia asaccharolytica DSM 44247 = NBRC 16224</name>
    <dbReference type="NCBI Taxonomy" id="1123024"/>
    <lineage>
        <taxon>Bacteria</taxon>
        <taxon>Bacillati</taxon>
        <taxon>Actinomycetota</taxon>
        <taxon>Actinomycetes</taxon>
        <taxon>Pseudonocardiales</taxon>
        <taxon>Pseudonocardiaceae</taxon>
        <taxon>Pseudonocardia</taxon>
    </lineage>
</organism>
<feature type="transmembrane region" description="Helical" evidence="5">
    <location>
        <begin position="87"/>
        <end position="106"/>
    </location>
</feature>
<keyword evidence="8" id="KW-1185">Reference proteome</keyword>
<gene>
    <name evidence="7" type="ORF">PA7_47460</name>
</gene>
<name>A0A511D7X0_9PSEU</name>
<dbReference type="AlphaFoldDB" id="A0A511D7X0"/>
<dbReference type="InterPro" id="IPR003807">
    <property type="entry name" value="DUF202"/>
</dbReference>
<protein>
    <recommendedName>
        <fullName evidence="6">DUF202 domain-containing protein</fullName>
    </recommendedName>
</protein>
<accession>A0A511D7X0</accession>
<evidence type="ECO:0000256" key="2">
    <source>
        <dbReference type="ARBA" id="ARBA00022692"/>
    </source>
</evidence>
<dbReference type="Pfam" id="PF02656">
    <property type="entry name" value="DUF202"/>
    <property type="match status" value="1"/>
</dbReference>
<evidence type="ECO:0000256" key="1">
    <source>
        <dbReference type="ARBA" id="ARBA00004127"/>
    </source>
</evidence>
<evidence type="ECO:0000256" key="4">
    <source>
        <dbReference type="ARBA" id="ARBA00023136"/>
    </source>
</evidence>
<feature type="transmembrane region" description="Helical" evidence="5">
    <location>
        <begin position="44"/>
        <end position="66"/>
    </location>
</feature>
<dbReference type="GO" id="GO:0012505">
    <property type="term" value="C:endomembrane system"/>
    <property type="evidence" value="ECO:0007669"/>
    <property type="project" value="UniProtKB-SubCell"/>
</dbReference>
<reference evidence="7 8" key="1">
    <citation type="submission" date="2019-07" db="EMBL/GenBank/DDBJ databases">
        <title>Whole genome shotgun sequence of Pseudonocardia asaccharolytica NBRC 16224.</title>
        <authorList>
            <person name="Hosoyama A."/>
            <person name="Uohara A."/>
            <person name="Ohji S."/>
            <person name="Ichikawa N."/>
        </authorList>
    </citation>
    <scope>NUCLEOTIDE SEQUENCE [LARGE SCALE GENOMIC DNA]</scope>
    <source>
        <strain evidence="7 8">NBRC 16224</strain>
    </source>
</reference>